<dbReference type="PROSITE" id="PS50023">
    <property type="entry name" value="LIM_DOMAIN_2"/>
    <property type="match status" value="1"/>
</dbReference>
<proteinExistence type="predicted"/>
<keyword evidence="1 7" id="KW-0728">SH3 domain</keyword>
<feature type="region of interest" description="Disordered" evidence="8">
    <location>
        <begin position="176"/>
        <end position="195"/>
    </location>
</feature>
<dbReference type="PANTHER" id="PTHR46218:SF4">
    <property type="entry name" value="LIM AND SH3 DOMAIN PROTEIN LASP"/>
    <property type="match status" value="1"/>
</dbReference>
<reference evidence="11" key="1">
    <citation type="submission" date="2020-08" db="EMBL/GenBank/DDBJ databases">
        <title>Genome sequencing and assembly of the red palm weevil Rhynchophorus ferrugineus.</title>
        <authorList>
            <person name="Dias G.B."/>
            <person name="Bergman C.M."/>
            <person name="Manee M."/>
        </authorList>
    </citation>
    <scope>NUCLEOTIDE SEQUENCE</scope>
    <source>
        <strain evidence="11">AA-2017</strain>
        <tissue evidence="11">Whole larva</tissue>
    </source>
</reference>
<organism evidence="11 12">
    <name type="scientific">Rhynchophorus ferrugineus</name>
    <name type="common">Red palm weevil</name>
    <name type="synonym">Curculio ferrugineus</name>
    <dbReference type="NCBI Taxonomy" id="354439"/>
    <lineage>
        <taxon>Eukaryota</taxon>
        <taxon>Metazoa</taxon>
        <taxon>Ecdysozoa</taxon>
        <taxon>Arthropoda</taxon>
        <taxon>Hexapoda</taxon>
        <taxon>Insecta</taxon>
        <taxon>Pterygota</taxon>
        <taxon>Neoptera</taxon>
        <taxon>Endopterygota</taxon>
        <taxon>Coleoptera</taxon>
        <taxon>Polyphaga</taxon>
        <taxon>Cucujiformia</taxon>
        <taxon>Curculionidae</taxon>
        <taxon>Dryophthorinae</taxon>
        <taxon>Rhynchophorus</taxon>
    </lineage>
</organism>
<keyword evidence="4 6" id="KW-0862">Zinc</keyword>
<evidence type="ECO:0008006" key="13">
    <source>
        <dbReference type="Google" id="ProtNLM"/>
    </source>
</evidence>
<protein>
    <recommendedName>
        <fullName evidence="13">Nebulin repeat protein</fullName>
    </recommendedName>
</protein>
<keyword evidence="3" id="KW-0677">Repeat</keyword>
<dbReference type="SMART" id="SM00227">
    <property type="entry name" value="NEBU"/>
    <property type="match status" value="2"/>
</dbReference>
<evidence type="ECO:0000256" key="1">
    <source>
        <dbReference type="ARBA" id="ARBA00022443"/>
    </source>
</evidence>
<dbReference type="GO" id="GO:0046872">
    <property type="term" value="F:metal ion binding"/>
    <property type="evidence" value="ECO:0007669"/>
    <property type="project" value="UniProtKB-KW"/>
</dbReference>
<dbReference type="InterPro" id="IPR001452">
    <property type="entry name" value="SH3_domain"/>
</dbReference>
<keyword evidence="5 6" id="KW-0440">LIM domain</keyword>
<dbReference type="GO" id="GO:0051015">
    <property type="term" value="F:actin filament binding"/>
    <property type="evidence" value="ECO:0007669"/>
    <property type="project" value="TreeGrafter"/>
</dbReference>
<keyword evidence="12" id="KW-1185">Reference proteome</keyword>
<dbReference type="PRINTS" id="PR00452">
    <property type="entry name" value="SH3DOMAIN"/>
</dbReference>
<dbReference type="CDD" id="cd09447">
    <property type="entry name" value="LIM_LASP"/>
    <property type="match status" value="1"/>
</dbReference>
<evidence type="ECO:0000256" key="5">
    <source>
        <dbReference type="ARBA" id="ARBA00023038"/>
    </source>
</evidence>
<evidence type="ECO:0000259" key="9">
    <source>
        <dbReference type="PROSITE" id="PS50002"/>
    </source>
</evidence>
<evidence type="ECO:0000313" key="11">
    <source>
        <dbReference type="EMBL" id="KAF7280951.1"/>
    </source>
</evidence>
<evidence type="ECO:0000313" key="12">
    <source>
        <dbReference type="Proteomes" id="UP000625711"/>
    </source>
</evidence>
<dbReference type="SUPFAM" id="SSF57716">
    <property type="entry name" value="Glucocorticoid receptor-like (DNA-binding domain)"/>
    <property type="match status" value="1"/>
</dbReference>
<feature type="compositionally biased region" description="Polar residues" evidence="8">
    <location>
        <begin position="152"/>
        <end position="161"/>
    </location>
</feature>
<evidence type="ECO:0000256" key="6">
    <source>
        <dbReference type="PROSITE-ProRule" id="PRU00125"/>
    </source>
</evidence>
<feature type="domain" description="SH3" evidence="9">
    <location>
        <begin position="235"/>
        <end position="296"/>
    </location>
</feature>
<dbReference type="PROSITE" id="PS51216">
    <property type="entry name" value="NEBULIN"/>
    <property type="match status" value="2"/>
</dbReference>
<dbReference type="FunFam" id="2.10.110.10:FF:000087">
    <property type="entry name" value="LIM zinc-binding domain-containing Nebulette"/>
    <property type="match status" value="1"/>
</dbReference>
<dbReference type="SMART" id="SM00132">
    <property type="entry name" value="LIM"/>
    <property type="match status" value="1"/>
</dbReference>
<dbReference type="Proteomes" id="UP000625711">
    <property type="component" value="Unassembled WGS sequence"/>
</dbReference>
<dbReference type="PROSITE" id="PS50002">
    <property type="entry name" value="SH3"/>
    <property type="match status" value="1"/>
</dbReference>
<dbReference type="InterPro" id="IPR000900">
    <property type="entry name" value="Nebulin_repeat"/>
</dbReference>
<dbReference type="Pfam" id="PF00880">
    <property type="entry name" value="Nebulin"/>
    <property type="match status" value="2"/>
</dbReference>
<dbReference type="EMBL" id="JAACXV010000267">
    <property type="protein sequence ID" value="KAF7280951.1"/>
    <property type="molecule type" value="Genomic_DNA"/>
</dbReference>
<dbReference type="Pfam" id="PF00018">
    <property type="entry name" value="SH3_1"/>
    <property type="match status" value="1"/>
</dbReference>
<dbReference type="GO" id="GO:0005925">
    <property type="term" value="C:focal adhesion"/>
    <property type="evidence" value="ECO:0007669"/>
    <property type="project" value="TreeGrafter"/>
</dbReference>
<feature type="domain" description="LIM zinc-binding" evidence="10">
    <location>
        <begin position="3"/>
        <end position="63"/>
    </location>
</feature>
<dbReference type="InterPro" id="IPR051759">
    <property type="entry name" value="LIM-SH3_domain_protein"/>
</dbReference>
<feature type="region of interest" description="Disordered" evidence="8">
    <location>
        <begin position="130"/>
        <end position="162"/>
    </location>
</feature>
<accession>A0A834MG61</accession>
<dbReference type="InterPro" id="IPR001781">
    <property type="entry name" value="Znf_LIM"/>
</dbReference>
<evidence type="ECO:0000256" key="8">
    <source>
        <dbReference type="SAM" id="MobiDB-lite"/>
    </source>
</evidence>
<dbReference type="PANTHER" id="PTHR46218">
    <property type="entry name" value="LASP"/>
    <property type="match status" value="1"/>
</dbReference>
<evidence type="ECO:0000256" key="4">
    <source>
        <dbReference type="ARBA" id="ARBA00022833"/>
    </source>
</evidence>
<sequence>MNNRCARCDKTVYQIEELRCLDKVWHKLCFKCNDCGMALNMRNYKGFNKEPYCEAHVPKAKATTMAETPELKRIAENTKLQSNVKYHADFEKTKGKFTQVADDPEMLRIKQNSKIISNVAYHGELQRKAEMEQRRQLNENGNTEETPVKNVPKSSPNNVASTLAPVQHPHIGKIADYDPQASSGTQFQSPYSSRTSQTLIYNSEVGGSVIDQPPNRQIGSVHDMDPVNHNYGTLGMGRVYRAMYDYVAVDEDEVSFVDGDLIINVSSIDRGWMTGQVQRTGQVGMLPANYVQQADI</sequence>
<gene>
    <name evidence="11" type="ORF">GWI33_005284</name>
</gene>
<evidence type="ECO:0000256" key="3">
    <source>
        <dbReference type="ARBA" id="ARBA00022737"/>
    </source>
</evidence>
<dbReference type="Gene3D" id="2.30.30.40">
    <property type="entry name" value="SH3 Domains"/>
    <property type="match status" value="1"/>
</dbReference>
<evidence type="ECO:0000256" key="7">
    <source>
        <dbReference type="PROSITE-ProRule" id="PRU00192"/>
    </source>
</evidence>
<dbReference type="OrthoDB" id="191061at2759"/>
<name>A0A834MG61_RHYFE</name>
<feature type="compositionally biased region" description="Polar residues" evidence="8">
    <location>
        <begin position="180"/>
        <end position="195"/>
    </location>
</feature>
<dbReference type="InterPro" id="IPR036028">
    <property type="entry name" value="SH3-like_dom_sf"/>
</dbReference>
<comment type="caution">
    <text evidence="11">The sequence shown here is derived from an EMBL/GenBank/DDBJ whole genome shotgun (WGS) entry which is preliminary data.</text>
</comment>
<dbReference type="SMART" id="SM00326">
    <property type="entry name" value="SH3"/>
    <property type="match status" value="1"/>
</dbReference>
<evidence type="ECO:0000256" key="2">
    <source>
        <dbReference type="ARBA" id="ARBA00022723"/>
    </source>
</evidence>
<dbReference type="SUPFAM" id="SSF50044">
    <property type="entry name" value="SH3-domain"/>
    <property type="match status" value="1"/>
</dbReference>
<dbReference type="Gene3D" id="2.10.110.10">
    <property type="entry name" value="Cysteine Rich Protein"/>
    <property type="match status" value="1"/>
</dbReference>
<keyword evidence="2 6" id="KW-0479">Metal-binding</keyword>
<dbReference type="CDD" id="cd11789">
    <property type="entry name" value="SH3_Nebulin_family_C"/>
    <property type="match status" value="1"/>
</dbReference>
<dbReference type="AlphaFoldDB" id="A0A834MG61"/>
<dbReference type="PROSITE" id="PS00478">
    <property type="entry name" value="LIM_DOMAIN_1"/>
    <property type="match status" value="1"/>
</dbReference>
<evidence type="ECO:0000259" key="10">
    <source>
        <dbReference type="PROSITE" id="PS50023"/>
    </source>
</evidence>
<dbReference type="GO" id="GO:0005737">
    <property type="term" value="C:cytoplasm"/>
    <property type="evidence" value="ECO:0007669"/>
    <property type="project" value="UniProtKB-ARBA"/>
</dbReference>
<dbReference type="FunFam" id="2.30.30.40:FF:000007">
    <property type="entry name" value="nebulin isoform X1"/>
    <property type="match status" value="1"/>
</dbReference>
<dbReference type="Pfam" id="PF00412">
    <property type="entry name" value="LIM"/>
    <property type="match status" value="1"/>
</dbReference>